<sequence length="329" mass="35072">MLLTALLAAALASAAALPSSEAPPKVKIHGISLLGSGCPEKSADVQVDATGTLFEATFSQYEVQTGPGTKAVDWRRNCKLTINMEFDHGFQFSVLDTDMIGFAEIPSGAQGRCVNTFSFTGQGARHVDYAIQLKGHYSGNFDLQSHPGIESWSPCGGSTAILNMNTACNISPTHLPALIAVSRRPSLQRCFLFSVAKGFEQVDHISGKLTVKFAVQWRRCRNEKSTVRQYKPSLQLDVSVFRSNVAAPLKVVPRTMCLWQCPASSQAGASGLLTQPSLSPPNTRTRDATAGSIPLDTLERPSLARGGGCGVMAWAIRAPIVHAASASLA</sequence>
<dbReference type="Pfam" id="PF14273">
    <property type="entry name" value="DUF4360"/>
    <property type="match status" value="1"/>
</dbReference>
<reference evidence="3" key="1">
    <citation type="journal article" date="2016" name="Genome Announc.">
        <title>Genome sequence of Ustilaginoidea virens IPU010, a rice pathogenic fungus causing false smut.</title>
        <authorList>
            <person name="Kumagai T."/>
            <person name="Ishii T."/>
            <person name="Terai G."/>
            <person name="Umemura M."/>
            <person name="Machida M."/>
            <person name="Asai K."/>
        </authorList>
    </citation>
    <scope>NUCLEOTIDE SEQUENCE [LARGE SCALE GENOMIC DNA]</scope>
    <source>
        <strain evidence="3">IPU010</strain>
    </source>
</reference>
<accession>A0A1B5L1D1</accession>
<gene>
    <name evidence="2" type="ORF">UVI_02057310</name>
</gene>
<comment type="caution">
    <text evidence="2">The sequence shown here is derived from an EMBL/GenBank/DDBJ whole genome shotgun (WGS) entry which is preliminary data.</text>
</comment>
<protein>
    <recommendedName>
        <fullName evidence="4">Secreted protein</fullName>
    </recommendedName>
</protein>
<dbReference type="AlphaFoldDB" id="A0A1B5L1D1"/>
<dbReference type="InterPro" id="IPR025649">
    <property type="entry name" value="DUF4360"/>
</dbReference>
<feature type="signal peptide" evidence="1">
    <location>
        <begin position="1"/>
        <end position="16"/>
    </location>
</feature>
<dbReference type="Proteomes" id="UP000054053">
    <property type="component" value="Unassembled WGS sequence"/>
</dbReference>
<evidence type="ECO:0000313" key="3">
    <source>
        <dbReference type="Proteomes" id="UP000054053"/>
    </source>
</evidence>
<proteinExistence type="predicted"/>
<evidence type="ECO:0008006" key="4">
    <source>
        <dbReference type="Google" id="ProtNLM"/>
    </source>
</evidence>
<evidence type="ECO:0000313" key="2">
    <source>
        <dbReference type="EMBL" id="GAO17232.1"/>
    </source>
</evidence>
<dbReference type="PANTHER" id="PTHR38847">
    <property type="match status" value="1"/>
</dbReference>
<keyword evidence="1" id="KW-0732">Signal</keyword>
<name>A0A1B5L1D1_USTVR</name>
<dbReference type="PANTHER" id="PTHR38847:SF1">
    <property type="entry name" value="PSEUDOURIDINE SYNTHASE RSUA_RLUA-LIKE DOMAIN-CONTAINING PROTEIN"/>
    <property type="match status" value="1"/>
</dbReference>
<dbReference type="EMBL" id="BBTG02000052">
    <property type="protein sequence ID" value="GAO17232.1"/>
    <property type="molecule type" value="Genomic_DNA"/>
</dbReference>
<feature type="chain" id="PRO_5008577643" description="Secreted protein" evidence="1">
    <location>
        <begin position="17"/>
        <end position="329"/>
    </location>
</feature>
<evidence type="ECO:0000256" key="1">
    <source>
        <dbReference type="SAM" id="SignalP"/>
    </source>
</evidence>
<organism evidence="2 3">
    <name type="scientific">Ustilaginoidea virens</name>
    <name type="common">Rice false smut fungus</name>
    <name type="synonym">Villosiclava virens</name>
    <dbReference type="NCBI Taxonomy" id="1159556"/>
    <lineage>
        <taxon>Eukaryota</taxon>
        <taxon>Fungi</taxon>
        <taxon>Dikarya</taxon>
        <taxon>Ascomycota</taxon>
        <taxon>Pezizomycotina</taxon>
        <taxon>Sordariomycetes</taxon>
        <taxon>Hypocreomycetidae</taxon>
        <taxon>Hypocreales</taxon>
        <taxon>Clavicipitaceae</taxon>
        <taxon>Ustilaginoidea</taxon>
    </lineage>
</organism>